<dbReference type="GO" id="GO:0047372">
    <property type="term" value="F:monoacylglycerol lipase activity"/>
    <property type="evidence" value="ECO:0007669"/>
    <property type="project" value="TreeGrafter"/>
</dbReference>
<dbReference type="InterPro" id="IPR000952">
    <property type="entry name" value="AB_hydrolase_4_CS"/>
</dbReference>
<name>A0A445J4J1_GLYSO</name>
<evidence type="ECO:0000313" key="6">
    <source>
        <dbReference type="Proteomes" id="UP000289340"/>
    </source>
</evidence>
<protein>
    <submittedName>
        <fullName evidence="5">Embryogenesis-associated protein EMB8</fullName>
    </submittedName>
</protein>
<dbReference type="Gene3D" id="3.40.50.1820">
    <property type="entry name" value="alpha/beta hydrolase"/>
    <property type="match status" value="1"/>
</dbReference>
<sequence length="268" mass="30025">MTVSYVVNEEMDAYVRHMLLRDRTKGWRVFVFNSLGCGDSPVTTPQVNTVATLYVYEQVLVSLFRRNLSKQNISICDTDVQFYLASFLGDMREVVSHVTGRYPNANVYSVGWSVAANILVRYLGQESHNCPLSGAVSLCNPFNLVMADEDFRKGFNIIYDKALSKALRKIFNKHVLLFEDIGAEYNIPLAANAKSVREFDDALTRVSFGFKSMDEYYSNSSSSDSIKHVKTPLLCIQAANDPIAPNRGIPGEDIEVIHEAAKDSSLRL</sequence>
<dbReference type="PANTHER" id="PTHR10794">
    <property type="entry name" value="ABHYDROLASE DOMAIN-CONTAINING PROTEIN"/>
    <property type="match status" value="1"/>
</dbReference>
<keyword evidence="3" id="KW-0378">Hydrolase</keyword>
<dbReference type="EMBL" id="QZWG01000009">
    <property type="protein sequence ID" value="RZB93316.1"/>
    <property type="molecule type" value="Genomic_DNA"/>
</dbReference>
<evidence type="ECO:0000259" key="4">
    <source>
        <dbReference type="Pfam" id="PF00561"/>
    </source>
</evidence>
<proteinExistence type="inferred from homology"/>
<evidence type="ECO:0000256" key="2">
    <source>
        <dbReference type="ARBA" id="ARBA00022487"/>
    </source>
</evidence>
<accession>A0A445J4J1</accession>
<organism evidence="5 6">
    <name type="scientific">Glycine soja</name>
    <name type="common">Wild soybean</name>
    <dbReference type="NCBI Taxonomy" id="3848"/>
    <lineage>
        <taxon>Eukaryota</taxon>
        <taxon>Viridiplantae</taxon>
        <taxon>Streptophyta</taxon>
        <taxon>Embryophyta</taxon>
        <taxon>Tracheophyta</taxon>
        <taxon>Spermatophyta</taxon>
        <taxon>Magnoliopsida</taxon>
        <taxon>eudicotyledons</taxon>
        <taxon>Gunneridae</taxon>
        <taxon>Pentapetalae</taxon>
        <taxon>rosids</taxon>
        <taxon>fabids</taxon>
        <taxon>Fabales</taxon>
        <taxon>Fabaceae</taxon>
        <taxon>Papilionoideae</taxon>
        <taxon>50 kb inversion clade</taxon>
        <taxon>NPAAA clade</taxon>
        <taxon>indigoferoid/millettioid clade</taxon>
        <taxon>Phaseoleae</taxon>
        <taxon>Glycine</taxon>
        <taxon>Glycine subgen. Soja</taxon>
    </lineage>
</organism>
<dbReference type="SUPFAM" id="SSF53474">
    <property type="entry name" value="alpha/beta-Hydrolases"/>
    <property type="match status" value="1"/>
</dbReference>
<gene>
    <name evidence="5" type="ORF">D0Y65_024944</name>
</gene>
<dbReference type="PANTHER" id="PTHR10794:SF84">
    <property type="entry name" value="ESTERASE_LIPASE_THIOESTERASE FAMILY PROTEIN"/>
    <property type="match status" value="1"/>
</dbReference>
<reference evidence="5 6" key="1">
    <citation type="submission" date="2018-09" db="EMBL/GenBank/DDBJ databases">
        <title>A high-quality reference genome of wild soybean provides a powerful tool to mine soybean genomes.</title>
        <authorList>
            <person name="Xie M."/>
            <person name="Chung C.Y.L."/>
            <person name="Li M.-W."/>
            <person name="Wong F.-L."/>
            <person name="Chan T.-F."/>
            <person name="Lam H.-M."/>
        </authorList>
    </citation>
    <scope>NUCLEOTIDE SEQUENCE [LARGE SCALE GENOMIC DNA]</scope>
    <source>
        <strain evidence="6">cv. W05</strain>
        <tissue evidence="5">Hypocotyl of etiolated seedlings</tissue>
    </source>
</reference>
<comment type="similarity">
    <text evidence="1">Belongs to the AB hydrolase superfamily. AB hydrolase 4 family.</text>
</comment>
<dbReference type="PIRSF" id="PIRSF005211">
    <property type="entry name" value="Ab_hydro_YheT"/>
    <property type="match status" value="1"/>
</dbReference>
<evidence type="ECO:0000256" key="3">
    <source>
        <dbReference type="ARBA" id="ARBA00022801"/>
    </source>
</evidence>
<feature type="domain" description="AB hydrolase-1" evidence="4">
    <location>
        <begin position="22"/>
        <end position="248"/>
    </location>
</feature>
<dbReference type="GO" id="GO:0034338">
    <property type="term" value="F:short-chain carboxylesterase activity"/>
    <property type="evidence" value="ECO:0007669"/>
    <property type="project" value="TreeGrafter"/>
</dbReference>
<evidence type="ECO:0000256" key="1">
    <source>
        <dbReference type="ARBA" id="ARBA00010884"/>
    </source>
</evidence>
<dbReference type="InterPro" id="IPR050960">
    <property type="entry name" value="AB_hydrolase_4_sf"/>
</dbReference>
<evidence type="ECO:0000313" key="5">
    <source>
        <dbReference type="EMBL" id="RZB93316.1"/>
    </source>
</evidence>
<dbReference type="InterPro" id="IPR000073">
    <property type="entry name" value="AB_hydrolase_1"/>
</dbReference>
<dbReference type="InterPro" id="IPR029058">
    <property type="entry name" value="AB_hydrolase_fold"/>
</dbReference>
<dbReference type="Proteomes" id="UP000289340">
    <property type="component" value="Chromosome 9"/>
</dbReference>
<dbReference type="Pfam" id="PF00561">
    <property type="entry name" value="Abhydrolase_1"/>
    <property type="match status" value="1"/>
</dbReference>
<dbReference type="AlphaFoldDB" id="A0A445J4J1"/>
<keyword evidence="6" id="KW-1185">Reference proteome</keyword>
<dbReference type="PROSITE" id="PS01133">
    <property type="entry name" value="UPF0017"/>
    <property type="match status" value="1"/>
</dbReference>
<dbReference type="InterPro" id="IPR012020">
    <property type="entry name" value="ABHD4"/>
</dbReference>
<keyword evidence="2" id="KW-0719">Serine esterase</keyword>
<comment type="caution">
    <text evidence="5">The sequence shown here is derived from an EMBL/GenBank/DDBJ whole genome shotgun (WGS) entry which is preliminary data.</text>
</comment>